<dbReference type="PRINTS" id="PR00385">
    <property type="entry name" value="P450"/>
</dbReference>
<dbReference type="SUPFAM" id="SSF48264">
    <property type="entry name" value="Cytochrome P450"/>
    <property type="match status" value="1"/>
</dbReference>
<protein>
    <recommendedName>
        <fullName evidence="12">Core Histone H2A/H2B/H3 domain-containing protein</fullName>
    </recommendedName>
</protein>
<feature type="compositionally biased region" description="Polar residues" evidence="11">
    <location>
        <begin position="1"/>
        <end position="10"/>
    </location>
</feature>
<keyword evidence="8" id="KW-0843">Virulence</keyword>
<dbReference type="GO" id="GO:0004497">
    <property type="term" value="F:monooxygenase activity"/>
    <property type="evidence" value="ECO:0007669"/>
    <property type="project" value="UniProtKB-KW"/>
</dbReference>
<evidence type="ECO:0000256" key="4">
    <source>
        <dbReference type="ARBA" id="ARBA00010617"/>
    </source>
</evidence>
<feature type="domain" description="Core Histone H2A/H2B/H3" evidence="12">
    <location>
        <begin position="65"/>
        <end position="137"/>
    </location>
</feature>
<dbReference type="InterPro" id="IPR000164">
    <property type="entry name" value="Histone_H3/CENP-A"/>
</dbReference>
<dbReference type="SMART" id="SM00428">
    <property type="entry name" value="H3"/>
    <property type="match status" value="1"/>
</dbReference>
<dbReference type="GO" id="GO:0046982">
    <property type="term" value="F:protein heterodimerization activity"/>
    <property type="evidence" value="ECO:0007669"/>
    <property type="project" value="InterPro"/>
</dbReference>
<dbReference type="GO" id="GO:0020037">
    <property type="term" value="F:heme binding"/>
    <property type="evidence" value="ECO:0007669"/>
    <property type="project" value="InterPro"/>
</dbReference>
<keyword evidence="7 10" id="KW-0408">Iron</keyword>
<dbReference type="GO" id="GO:0000786">
    <property type="term" value="C:nucleosome"/>
    <property type="evidence" value="ECO:0007669"/>
    <property type="project" value="UniProtKB-KW"/>
</dbReference>
<keyword evidence="10" id="KW-0560">Oxidoreductase</keyword>
<evidence type="ECO:0000256" key="3">
    <source>
        <dbReference type="ARBA" id="ARBA00010343"/>
    </source>
</evidence>
<reference evidence="13 14" key="1">
    <citation type="submission" date="2017-12" db="EMBL/GenBank/DDBJ databases">
        <title>Comparative genomics of Botrytis spp.</title>
        <authorList>
            <person name="Valero-Jimenez C.A."/>
            <person name="Tapia P."/>
            <person name="Veloso J."/>
            <person name="Silva-Moreno E."/>
            <person name="Staats M."/>
            <person name="Valdes J.H."/>
            <person name="Van Kan J.A.L."/>
        </authorList>
    </citation>
    <scope>NUCLEOTIDE SEQUENCE [LARGE SCALE GENOMIC DNA]</scope>
    <source>
        <strain evidence="13 14">MUCL435</strain>
    </source>
</reference>
<dbReference type="Pfam" id="PF00067">
    <property type="entry name" value="p450"/>
    <property type="match status" value="1"/>
</dbReference>
<evidence type="ECO:0000256" key="2">
    <source>
        <dbReference type="ARBA" id="ARBA00004286"/>
    </source>
</evidence>
<dbReference type="Proteomes" id="UP000308671">
    <property type="component" value="Unassembled WGS sequence"/>
</dbReference>
<dbReference type="GO" id="GO:0003677">
    <property type="term" value="F:DNA binding"/>
    <property type="evidence" value="ECO:0007669"/>
    <property type="project" value="InterPro"/>
</dbReference>
<comment type="caution">
    <text evidence="13">The sequence shown here is derived from an EMBL/GenBank/DDBJ whole genome shotgun (WGS) entry which is preliminary data.</text>
</comment>
<evidence type="ECO:0000256" key="7">
    <source>
        <dbReference type="ARBA" id="ARBA00023004"/>
    </source>
</evidence>
<evidence type="ECO:0000256" key="6">
    <source>
        <dbReference type="ARBA" id="ARBA00022723"/>
    </source>
</evidence>
<dbReference type="PROSITE" id="PS00086">
    <property type="entry name" value="CYTOCHROME_P450"/>
    <property type="match status" value="1"/>
</dbReference>
<comment type="cofactor">
    <cofactor evidence="1">
        <name>heme</name>
        <dbReference type="ChEBI" id="CHEBI:30413"/>
    </cofactor>
</comment>
<keyword evidence="6 10" id="KW-0479">Metal-binding</keyword>
<dbReference type="Gene3D" id="1.10.20.10">
    <property type="entry name" value="Histone, subunit A"/>
    <property type="match status" value="1"/>
</dbReference>
<dbReference type="CDD" id="cd11070">
    <property type="entry name" value="CYP56-like"/>
    <property type="match status" value="1"/>
</dbReference>
<evidence type="ECO:0000256" key="11">
    <source>
        <dbReference type="SAM" id="MobiDB-lite"/>
    </source>
</evidence>
<evidence type="ECO:0000256" key="5">
    <source>
        <dbReference type="ARBA" id="ARBA00022454"/>
    </source>
</evidence>
<comment type="similarity">
    <text evidence="4 10">Belongs to the cytochrome P450 family.</text>
</comment>
<dbReference type="AlphaFoldDB" id="A0A4S8R5B3"/>
<dbReference type="InterPro" id="IPR007125">
    <property type="entry name" value="H2A/H2B/H3"/>
</dbReference>
<evidence type="ECO:0000313" key="13">
    <source>
        <dbReference type="EMBL" id="THV51972.1"/>
    </source>
</evidence>
<dbReference type="GO" id="GO:0016705">
    <property type="term" value="F:oxidoreductase activity, acting on paired donors, with incorporation or reduction of molecular oxygen"/>
    <property type="evidence" value="ECO:0007669"/>
    <property type="project" value="InterPro"/>
</dbReference>
<dbReference type="InterPro" id="IPR001128">
    <property type="entry name" value="Cyt_P450"/>
</dbReference>
<dbReference type="InterPro" id="IPR050121">
    <property type="entry name" value="Cytochrome_P450_monoxygenase"/>
</dbReference>
<dbReference type="PANTHER" id="PTHR24305">
    <property type="entry name" value="CYTOCHROME P450"/>
    <property type="match status" value="1"/>
</dbReference>
<keyword evidence="9" id="KW-0544">Nucleosome core</keyword>
<evidence type="ECO:0000256" key="9">
    <source>
        <dbReference type="ARBA" id="ARBA00023269"/>
    </source>
</evidence>
<accession>A0A4S8R5B3</accession>
<feature type="compositionally biased region" description="Basic and acidic residues" evidence="11">
    <location>
        <begin position="11"/>
        <end position="22"/>
    </location>
</feature>
<gene>
    <name evidence="13" type="ORF">BGAL_0093g00160</name>
</gene>
<dbReference type="PANTHER" id="PTHR24305:SF166">
    <property type="entry name" value="CYTOCHROME P450 12A4, MITOCHONDRIAL-RELATED"/>
    <property type="match status" value="1"/>
</dbReference>
<evidence type="ECO:0000313" key="14">
    <source>
        <dbReference type="Proteomes" id="UP000308671"/>
    </source>
</evidence>
<keyword evidence="10" id="KW-0503">Monooxygenase</keyword>
<proteinExistence type="inferred from homology"/>
<dbReference type="InterPro" id="IPR017972">
    <property type="entry name" value="Cyt_P450_CS"/>
</dbReference>
<name>A0A4S8R5B3_9HELO</name>
<dbReference type="InterPro" id="IPR009072">
    <property type="entry name" value="Histone-fold"/>
</dbReference>
<keyword evidence="10" id="KW-0349">Heme</keyword>
<organism evidence="13 14">
    <name type="scientific">Botrytis galanthina</name>
    <dbReference type="NCBI Taxonomy" id="278940"/>
    <lineage>
        <taxon>Eukaryota</taxon>
        <taxon>Fungi</taxon>
        <taxon>Dikarya</taxon>
        <taxon>Ascomycota</taxon>
        <taxon>Pezizomycotina</taxon>
        <taxon>Leotiomycetes</taxon>
        <taxon>Helotiales</taxon>
        <taxon>Sclerotiniaceae</taxon>
        <taxon>Botrytis</taxon>
    </lineage>
</organism>
<dbReference type="Pfam" id="PF00125">
    <property type="entry name" value="Histone"/>
    <property type="match status" value="1"/>
</dbReference>
<dbReference type="GO" id="GO:0030527">
    <property type="term" value="F:structural constituent of chromatin"/>
    <property type="evidence" value="ECO:0007669"/>
    <property type="project" value="InterPro"/>
</dbReference>
<dbReference type="InterPro" id="IPR036396">
    <property type="entry name" value="Cyt_P450_sf"/>
</dbReference>
<keyword evidence="5" id="KW-0158">Chromosome</keyword>
<evidence type="ECO:0000256" key="10">
    <source>
        <dbReference type="RuleBase" id="RU000461"/>
    </source>
</evidence>
<comment type="similarity">
    <text evidence="3">Belongs to the histone H3 family.</text>
</comment>
<comment type="subcellular location">
    <subcellularLocation>
        <location evidence="2">Chromosome</location>
    </subcellularLocation>
</comment>
<dbReference type="SUPFAM" id="SSF47113">
    <property type="entry name" value="Histone-fold"/>
    <property type="match status" value="1"/>
</dbReference>
<evidence type="ECO:0000256" key="8">
    <source>
        <dbReference type="ARBA" id="ARBA00023026"/>
    </source>
</evidence>
<dbReference type="OrthoDB" id="1470350at2759"/>
<evidence type="ECO:0000259" key="12">
    <source>
        <dbReference type="Pfam" id="PF00125"/>
    </source>
</evidence>
<evidence type="ECO:0000256" key="1">
    <source>
        <dbReference type="ARBA" id="ARBA00001971"/>
    </source>
</evidence>
<dbReference type="EMBL" id="PQXL01000093">
    <property type="protein sequence ID" value="THV51972.1"/>
    <property type="molecule type" value="Genomic_DNA"/>
</dbReference>
<keyword evidence="9" id="KW-0238">DNA-binding</keyword>
<sequence length="660" mass="75953">MTEFNGLTEQSGDKQPRMEEIKRTRRNRQHIVGGGTRRLFNKKPRRDVNYPRKMDDWDLFALHPKTDLIIPKSSFARLAREITEVIKPGENYEIDQHALDSLQECAEAHIVREFEMATMFTARASRATIHSKDMKDAKFIRDLQDEYAVRLETKKMNKMGETKEFGRRAWEFKDKAQIHLEIGDIFIMVTPDKNILYICDADTLSEVLLRRNEFKRPREVLEMLNVFGPNISTVSDEDWPRHKKATGPPFSNEQTNNLVWQEALRQTQEMMHYWIDQGELALRTTAEDAKSFSLHILTCAGFGKSYSFKSSSNIENDPGHSMSYKESLSLIVGNAIPILIIGPNFLLEWKRYLPKSLQKIAQATVEFQAYMKEMVQEERELIAKDKISKPNLMTSLIRASQSSYEFKTEDVDPRSKNSGLSESEIFGNMFVFNFAGHDTISHTLCYALNLLAAYPTVQDWISEEVNAVFLNSGSSTWDYEESFPKLKRCMAVMLETLRIYHPLLTFTKSTGKSPRTITYASKELHIPPNTMILPNLLGIQSHPRYWGPDRLLWRPSRWIISCSNQNGELTEEIWTPPKGSYMPWSEGPRGCPGKKFGQVEFVAAMAGLFHRHRVEIVKEGGENQEEAEKRVKALVDDSAMVLLLQMMNPEKAGLRWVMKG</sequence>
<keyword evidence="14" id="KW-1185">Reference proteome</keyword>
<dbReference type="GO" id="GO:0005506">
    <property type="term" value="F:iron ion binding"/>
    <property type="evidence" value="ECO:0007669"/>
    <property type="project" value="InterPro"/>
</dbReference>
<dbReference type="Gene3D" id="1.10.630.10">
    <property type="entry name" value="Cytochrome P450"/>
    <property type="match status" value="1"/>
</dbReference>
<feature type="region of interest" description="Disordered" evidence="11">
    <location>
        <begin position="1"/>
        <end position="27"/>
    </location>
</feature>